<protein>
    <submittedName>
        <fullName evidence="2">Uncharacterized protein</fullName>
    </submittedName>
</protein>
<evidence type="ECO:0000256" key="1">
    <source>
        <dbReference type="SAM" id="MobiDB-lite"/>
    </source>
</evidence>
<reference evidence="2" key="2">
    <citation type="journal article" date="2020" name="Nat. Commun.">
        <title>Large-scale genome sequencing of mycorrhizal fungi provides insights into the early evolution of symbiotic traits.</title>
        <authorList>
            <person name="Miyauchi S."/>
            <person name="Kiss E."/>
            <person name="Kuo A."/>
            <person name="Drula E."/>
            <person name="Kohler A."/>
            <person name="Sanchez-Garcia M."/>
            <person name="Morin E."/>
            <person name="Andreopoulos B."/>
            <person name="Barry K.W."/>
            <person name="Bonito G."/>
            <person name="Buee M."/>
            <person name="Carver A."/>
            <person name="Chen C."/>
            <person name="Cichocki N."/>
            <person name="Clum A."/>
            <person name="Culley D."/>
            <person name="Crous P.W."/>
            <person name="Fauchery L."/>
            <person name="Girlanda M."/>
            <person name="Hayes R.D."/>
            <person name="Keri Z."/>
            <person name="LaButti K."/>
            <person name="Lipzen A."/>
            <person name="Lombard V."/>
            <person name="Magnuson J."/>
            <person name="Maillard F."/>
            <person name="Murat C."/>
            <person name="Nolan M."/>
            <person name="Ohm R.A."/>
            <person name="Pangilinan J."/>
            <person name="Pereira M.F."/>
            <person name="Perotto S."/>
            <person name="Peter M."/>
            <person name="Pfister S."/>
            <person name="Riley R."/>
            <person name="Sitrit Y."/>
            <person name="Stielow J.B."/>
            <person name="Szollosi G."/>
            <person name="Zifcakova L."/>
            <person name="Stursova M."/>
            <person name="Spatafora J.W."/>
            <person name="Tedersoo L."/>
            <person name="Vaario L.M."/>
            <person name="Yamada A."/>
            <person name="Yan M."/>
            <person name="Wang P."/>
            <person name="Xu J."/>
            <person name="Bruns T."/>
            <person name="Baldrian P."/>
            <person name="Vilgalys R."/>
            <person name="Dunand C."/>
            <person name="Henrissat B."/>
            <person name="Grigoriev I.V."/>
            <person name="Hibbett D."/>
            <person name="Nagy L.G."/>
            <person name="Martin F.M."/>
        </authorList>
    </citation>
    <scope>NUCLEOTIDE SEQUENCE</scope>
    <source>
        <strain evidence="2">Prilba</strain>
    </source>
</reference>
<comment type="caution">
    <text evidence="2">The sequence shown here is derived from an EMBL/GenBank/DDBJ whole genome shotgun (WGS) entry which is preliminary data.</text>
</comment>
<sequence>MSVSLVIIKRHIRESDIGRGTGTQVGVRDSGTEEVCIRALTMVRQTVAPGVIDYRKVTVAASEVRKITEQFAISVADLDAVRILTVKFVNLRRSAASGSASARGGQRMIVMFVNMRRSAVSGSVSASGGQGMIMMFMNMRRSAVSGSASATGGKRGKTASQPVAIPLGIRKRRRHNKPQEGNNGEKREDELLHFELFVAFLAQELMLQGCVLDEKGQWCVVKEWMRNKESATSSKRGEERKMESKNGMHEKSPRSY</sequence>
<accession>A0A9P5MQP0</accession>
<name>A0A9P5MQP0_9AGAM</name>
<dbReference type="EMBL" id="WHVB01000026">
    <property type="protein sequence ID" value="KAF8470307.1"/>
    <property type="molecule type" value="Genomic_DNA"/>
</dbReference>
<keyword evidence="3" id="KW-1185">Reference proteome</keyword>
<reference evidence="2" key="1">
    <citation type="submission" date="2019-10" db="EMBL/GenBank/DDBJ databases">
        <authorList>
            <consortium name="DOE Joint Genome Institute"/>
            <person name="Kuo A."/>
            <person name="Miyauchi S."/>
            <person name="Kiss E."/>
            <person name="Drula E."/>
            <person name="Kohler A."/>
            <person name="Sanchez-Garcia M."/>
            <person name="Andreopoulos B."/>
            <person name="Barry K.W."/>
            <person name="Bonito G."/>
            <person name="Buee M."/>
            <person name="Carver A."/>
            <person name="Chen C."/>
            <person name="Cichocki N."/>
            <person name="Clum A."/>
            <person name="Culley D."/>
            <person name="Crous P.W."/>
            <person name="Fauchery L."/>
            <person name="Girlanda M."/>
            <person name="Hayes R."/>
            <person name="Keri Z."/>
            <person name="LaButti K."/>
            <person name="Lipzen A."/>
            <person name="Lombard V."/>
            <person name="Magnuson J."/>
            <person name="Maillard F."/>
            <person name="Morin E."/>
            <person name="Murat C."/>
            <person name="Nolan M."/>
            <person name="Ohm R."/>
            <person name="Pangilinan J."/>
            <person name="Pereira M."/>
            <person name="Perotto S."/>
            <person name="Peter M."/>
            <person name="Riley R."/>
            <person name="Sitrit Y."/>
            <person name="Stielow B."/>
            <person name="Szollosi G."/>
            <person name="Zifcakova L."/>
            <person name="Stursova M."/>
            <person name="Spatafora J.W."/>
            <person name="Tedersoo L."/>
            <person name="Vaario L.-M."/>
            <person name="Yamada A."/>
            <person name="Yan M."/>
            <person name="Wang P."/>
            <person name="Xu J."/>
            <person name="Bruns T."/>
            <person name="Baldrian P."/>
            <person name="Vilgalys R."/>
            <person name="Henrissat B."/>
            <person name="Grigoriev I.V."/>
            <person name="Hibbett D."/>
            <person name="Nagy L.G."/>
            <person name="Martin F.M."/>
        </authorList>
    </citation>
    <scope>NUCLEOTIDE SEQUENCE</scope>
    <source>
        <strain evidence="2">Prilba</strain>
    </source>
</reference>
<evidence type="ECO:0000313" key="2">
    <source>
        <dbReference type="EMBL" id="KAF8470307.1"/>
    </source>
</evidence>
<proteinExistence type="predicted"/>
<feature type="region of interest" description="Disordered" evidence="1">
    <location>
        <begin position="146"/>
        <end position="187"/>
    </location>
</feature>
<organism evidence="2 3">
    <name type="scientific">Russula ochroleuca</name>
    <dbReference type="NCBI Taxonomy" id="152965"/>
    <lineage>
        <taxon>Eukaryota</taxon>
        <taxon>Fungi</taxon>
        <taxon>Dikarya</taxon>
        <taxon>Basidiomycota</taxon>
        <taxon>Agaricomycotina</taxon>
        <taxon>Agaricomycetes</taxon>
        <taxon>Russulales</taxon>
        <taxon>Russulaceae</taxon>
        <taxon>Russula</taxon>
    </lineage>
</organism>
<dbReference type="AlphaFoldDB" id="A0A9P5MQP0"/>
<dbReference type="Proteomes" id="UP000759537">
    <property type="component" value="Unassembled WGS sequence"/>
</dbReference>
<feature type="region of interest" description="Disordered" evidence="1">
    <location>
        <begin position="227"/>
        <end position="256"/>
    </location>
</feature>
<evidence type="ECO:0000313" key="3">
    <source>
        <dbReference type="Proteomes" id="UP000759537"/>
    </source>
</evidence>
<gene>
    <name evidence="2" type="ORF">DFH94DRAFT_772239</name>
</gene>